<dbReference type="EMBL" id="BLSA01000088">
    <property type="protein sequence ID" value="GFP32496.1"/>
    <property type="molecule type" value="Genomic_DNA"/>
</dbReference>
<evidence type="ECO:0000313" key="4">
    <source>
        <dbReference type="Proteomes" id="UP000568877"/>
    </source>
</evidence>
<reference evidence="4 5" key="1">
    <citation type="journal article" date="2020" name="Front. Microbiol.">
        <title>Single-cell genomics of novel Actinobacteria with the Wood-Ljungdahl pathway discovered in a serpentinizing system.</title>
        <authorList>
            <person name="Merino N."/>
            <person name="Kawai M."/>
            <person name="Boyd E.S."/>
            <person name="Colman D.R."/>
            <person name="McGlynn S.E."/>
            <person name="Nealson K.H."/>
            <person name="Kurokawa K."/>
            <person name="Hongoh Y."/>
        </authorList>
    </citation>
    <scope>NUCLEOTIDE SEQUENCE [LARGE SCALE GENOMIC DNA]</scope>
    <source>
        <strain evidence="1 6">S34</strain>
        <strain evidence="2 4">S42</strain>
        <strain evidence="3 5">S47</strain>
    </source>
</reference>
<accession>A0A6V8PN57</accession>
<evidence type="ECO:0000313" key="3">
    <source>
        <dbReference type="EMBL" id="GFP40041.1"/>
    </source>
</evidence>
<gene>
    <name evidence="1" type="ORF">HKBW3S34_01850</name>
    <name evidence="2" type="ORF">HKBW3S42_00800</name>
    <name evidence="3" type="ORF">HKBW3S47_01738</name>
</gene>
<name>A0A6V8PN57_9ACTN</name>
<sequence>MRNYYHNAEDTQNGIHPCITEAALQIVSRAPGPILMHIQLPDMGKLTLTSEPREDPAPKDIIIITLLSLPLQPVP</sequence>
<evidence type="ECO:0000313" key="5">
    <source>
        <dbReference type="Proteomes" id="UP000569018"/>
    </source>
</evidence>
<dbReference type="EMBL" id="BLRZ01000125">
    <property type="protein sequence ID" value="GFP30931.1"/>
    <property type="molecule type" value="Genomic_DNA"/>
</dbReference>
<dbReference type="Proteomes" id="UP000568877">
    <property type="component" value="Unassembled WGS sequence"/>
</dbReference>
<proteinExistence type="predicted"/>
<dbReference type="AlphaFoldDB" id="A0A6V8PN57"/>
<dbReference type="Proteomes" id="UP000569018">
    <property type="component" value="Unassembled WGS sequence"/>
</dbReference>
<evidence type="ECO:0000313" key="2">
    <source>
        <dbReference type="EMBL" id="GFP32496.1"/>
    </source>
</evidence>
<comment type="caution">
    <text evidence="2">The sequence shown here is derived from an EMBL/GenBank/DDBJ whole genome shotgun (WGS) entry which is preliminary data.</text>
</comment>
<evidence type="ECO:0000313" key="6">
    <source>
        <dbReference type="Proteomes" id="UP000588083"/>
    </source>
</evidence>
<dbReference type="SUPFAM" id="SSF52172">
    <property type="entry name" value="CheY-like"/>
    <property type="match status" value="1"/>
</dbReference>
<keyword evidence="6" id="KW-1185">Reference proteome</keyword>
<evidence type="ECO:0000313" key="1">
    <source>
        <dbReference type="EMBL" id="GFP30931.1"/>
    </source>
</evidence>
<dbReference type="Proteomes" id="UP000588083">
    <property type="component" value="Unassembled WGS sequence"/>
</dbReference>
<protein>
    <submittedName>
        <fullName evidence="2">Uncharacterized protein</fullName>
    </submittedName>
</protein>
<organism evidence="2 4">
    <name type="scientific">Candidatus Hakubella thermalkaliphila</name>
    <dbReference type="NCBI Taxonomy" id="2754717"/>
    <lineage>
        <taxon>Bacteria</taxon>
        <taxon>Bacillati</taxon>
        <taxon>Actinomycetota</taxon>
        <taxon>Actinomycetota incertae sedis</taxon>
        <taxon>Candidatus Hakubellales</taxon>
        <taxon>Candidatus Hakubellaceae</taxon>
        <taxon>Candidatus Hakubella</taxon>
    </lineage>
</organism>
<dbReference type="InterPro" id="IPR011006">
    <property type="entry name" value="CheY-like_superfamily"/>
</dbReference>
<dbReference type="EMBL" id="BLSD01000130">
    <property type="protein sequence ID" value="GFP40041.1"/>
    <property type="molecule type" value="Genomic_DNA"/>
</dbReference>